<feature type="region of interest" description="Disordered" evidence="1">
    <location>
        <begin position="460"/>
        <end position="480"/>
    </location>
</feature>
<dbReference type="AlphaFoldDB" id="A0A409Y273"/>
<gene>
    <name evidence="2" type="ORF">CVT26_001261</name>
</gene>
<evidence type="ECO:0000256" key="1">
    <source>
        <dbReference type="SAM" id="MobiDB-lite"/>
    </source>
</evidence>
<sequence>MGESSTSNWGTPIQYLLATVCRRWRNLVINTPLLWALILISSDTSFDCFKNFERSQPALVDVSFDSFTSSADSNLFAQTSDAIAQHIARVRSLKIRVWASQEIYTIFESWKNLEAPNLESLEISVSSWAFNSPLTFPSPTFSSASSKKSPFWRGGKSLRSLKLDGFSYQEFGPLPSLTSLDLDKLNASPQEFQDILTICPLLAKLVVRQYGGPSHAPQNLDHIREIDASSLRRLAVKIGDDHYYEECPCALPFLSMANLEYLEIINSGAVSDSHFIAISKQWKSLPRLKRLIIRGSSIWETDTSFLSCLPRTTTLEVISFPRVAHDALATILTLSNLNSLIFDLSGTSARCLNAQTFSEVVAKQQIELRCPTIVKLPRSIEIDPTWIDLQATLGDRFSVVKPSEKGSLDDMADYPLLSDGEEDLRDSRHWMLDQDDSVGSDEFREYDDFELYDRDEIEYLHEDDFDEDEEDPFEYNHWED</sequence>
<dbReference type="STRING" id="231916.A0A409Y273"/>
<evidence type="ECO:0008006" key="4">
    <source>
        <dbReference type="Google" id="ProtNLM"/>
    </source>
</evidence>
<dbReference type="OrthoDB" id="3038402at2759"/>
<dbReference type="InterPro" id="IPR032675">
    <property type="entry name" value="LRR_dom_sf"/>
</dbReference>
<dbReference type="SUPFAM" id="SSF52047">
    <property type="entry name" value="RNI-like"/>
    <property type="match status" value="1"/>
</dbReference>
<evidence type="ECO:0000313" key="2">
    <source>
        <dbReference type="EMBL" id="PPQ97078.1"/>
    </source>
</evidence>
<comment type="caution">
    <text evidence="2">The sequence shown here is derived from an EMBL/GenBank/DDBJ whole genome shotgun (WGS) entry which is preliminary data.</text>
</comment>
<feature type="compositionally biased region" description="Acidic residues" evidence="1">
    <location>
        <begin position="463"/>
        <end position="473"/>
    </location>
</feature>
<proteinExistence type="predicted"/>
<keyword evidence="3" id="KW-1185">Reference proteome</keyword>
<reference evidence="2 3" key="1">
    <citation type="journal article" date="2018" name="Evol. Lett.">
        <title>Horizontal gene cluster transfer increased hallucinogenic mushroom diversity.</title>
        <authorList>
            <person name="Reynolds H.T."/>
            <person name="Vijayakumar V."/>
            <person name="Gluck-Thaler E."/>
            <person name="Korotkin H.B."/>
            <person name="Matheny P.B."/>
            <person name="Slot J.C."/>
        </authorList>
    </citation>
    <scope>NUCLEOTIDE SEQUENCE [LARGE SCALE GENOMIC DNA]</scope>
    <source>
        <strain evidence="2 3">SRW20</strain>
    </source>
</reference>
<accession>A0A409Y273</accession>
<dbReference type="Gene3D" id="3.80.10.10">
    <property type="entry name" value="Ribonuclease Inhibitor"/>
    <property type="match status" value="1"/>
</dbReference>
<dbReference type="PANTHER" id="PTHR38926:SF5">
    <property type="entry name" value="F-BOX AND LEUCINE-RICH REPEAT PROTEIN 6"/>
    <property type="match status" value="1"/>
</dbReference>
<protein>
    <recommendedName>
        <fullName evidence="4">F-box domain-containing protein</fullName>
    </recommendedName>
</protein>
<name>A0A409Y273_9AGAR</name>
<dbReference type="Proteomes" id="UP000284706">
    <property type="component" value="Unassembled WGS sequence"/>
</dbReference>
<dbReference type="InParanoid" id="A0A409Y273"/>
<dbReference type="EMBL" id="NHYE01001295">
    <property type="protein sequence ID" value="PPQ97078.1"/>
    <property type="molecule type" value="Genomic_DNA"/>
</dbReference>
<dbReference type="PANTHER" id="PTHR38926">
    <property type="entry name" value="F-BOX DOMAIN CONTAINING PROTEIN, EXPRESSED"/>
    <property type="match status" value="1"/>
</dbReference>
<evidence type="ECO:0000313" key="3">
    <source>
        <dbReference type="Proteomes" id="UP000284706"/>
    </source>
</evidence>
<organism evidence="2 3">
    <name type="scientific">Gymnopilus dilepis</name>
    <dbReference type="NCBI Taxonomy" id="231916"/>
    <lineage>
        <taxon>Eukaryota</taxon>
        <taxon>Fungi</taxon>
        <taxon>Dikarya</taxon>
        <taxon>Basidiomycota</taxon>
        <taxon>Agaricomycotina</taxon>
        <taxon>Agaricomycetes</taxon>
        <taxon>Agaricomycetidae</taxon>
        <taxon>Agaricales</taxon>
        <taxon>Agaricineae</taxon>
        <taxon>Hymenogastraceae</taxon>
        <taxon>Gymnopilus</taxon>
    </lineage>
</organism>